<protein>
    <submittedName>
        <fullName evidence="5">Glycine zipper 2TM domain-containing protein</fullName>
    </submittedName>
</protein>
<evidence type="ECO:0000256" key="2">
    <source>
        <dbReference type="ARBA" id="ARBA00023136"/>
    </source>
</evidence>
<dbReference type="InterPro" id="IPR008816">
    <property type="entry name" value="Gly_zipper_2TM_dom"/>
</dbReference>
<feature type="chain" id="PRO_5045543274" evidence="3">
    <location>
        <begin position="22"/>
        <end position="182"/>
    </location>
</feature>
<dbReference type="InterPro" id="IPR051407">
    <property type="entry name" value="Bact_OM_lipoprot/Surf_antigen"/>
</dbReference>
<feature type="domain" description="Glycine zipper 2TM" evidence="4">
    <location>
        <begin position="77"/>
        <end position="115"/>
    </location>
</feature>
<proteinExistence type="predicted"/>
<evidence type="ECO:0000259" key="4">
    <source>
        <dbReference type="Pfam" id="PF05433"/>
    </source>
</evidence>
<dbReference type="PANTHER" id="PTHR35603:SF2">
    <property type="entry name" value="OUTER MEMBRANE LIPOPROTEIN"/>
    <property type="match status" value="1"/>
</dbReference>
<accession>A0ABY5GVC7</accession>
<organism evidence="5 6">
    <name type="scientific">Amphritea atlantica</name>
    <dbReference type="NCBI Taxonomy" id="355243"/>
    <lineage>
        <taxon>Bacteria</taxon>
        <taxon>Pseudomonadati</taxon>
        <taxon>Pseudomonadota</taxon>
        <taxon>Gammaproteobacteria</taxon>
        <taxon>Oceanospirillales</taxon>
        <taxon>Oceanospirillaceae</taxon>
        <taxon>Amphritea</taxon>
    </lineage>
</organism>
<keyword evidence="3" id="KW-0732">Signal</keyword>
<dbReference type="Pfam" id="PF05433">
    <property type="entry name" value="Rick_17kDa_Anti"/>
    <property type="match status" value="1"/>
</dbReference>
<name>A0ABY5GVC7_9GAMM</name>
<comment type="subcellular location">
    <subcellularLocation>
        <location evidence="1">Membrane</location>
    </subcellularLocation>
</comment>
<dbReference type="EMBL" id="CP073344">
    <property type="protein sequence ID" value="UTW03197.1"/>
    <property type="molecule type" value="Genomic_DNA"/>
</dbReference>
<keyword evidence="2" id="KW-0472">Membrane</keyword>
<feature type="signal peptide" evidence="3">
    <location>
        <begin position="1"/>
        <end position="21"/>
    </location>
</feature>
<keyword evidence="6" id="KW-1185">Reference proteome</keyword>
<evidence type="ECO:0000313" key="5">
    <source>
        <dbReference type="EMBL" id="UTW03197.1"/>
    </source>
</evidence>
<evidence type="ECO:0000256" key="1">
    <source>
        <dbReference type="ARBA" id="ARBA00004370"/>
    </source>
</evidence>
<reference evidence="5" key="1">
    <citation type="submission" date="2021-04" db="EMBL/GenBank/DDBJ databases">
        <title>Oceanospirillales bacteria with DddD are important DMSP degraders in coastal seawater.</title>
        <authorList>
            <person name="Liu J."/>
        </authorList>
    </citation>
    <scope>NUCLEOTIDE SEQUENCE</scope>
    <source>
        <strain evidence="5">GY6</strain>
    </source>
</reference>
<dbReference type="Proteomes" id="UP001059950">
    <property type="component" value="Chromosome"/>
</dbReference>
<dbReference type="NCBIfam" id="NF008437">
    <property type="entry name" value="PRK11280.1"/>
    <property type="match status" value="1"/>
</dbReference>
<evidence type="ECO:0000256" key="3">
    <source>
        <dbReference type="SAM" id="SignalP"/>
    </source>
</evidence>
<sequence>MKKLIVASLIALGLTSGMAQADSRFKESKHHREFARVTHVEPIVVQTQRRIPRRECWDEDVRYETQSHQRKSYTGPILGGIIGGAIGNELGAGQDNKKVGAVVGAVLGASIGNDISRNSHHRGNNIEYRTETRCNVQHDVEYYERVTGYKVTYRYNGRTYKTRMDHEPGKRIPVRVTVSPVF</sequence>
<dbReference type="PANTHER" id="PTHR35603">
    <property type="match status" value="1"/>
</dbReference>
<evidence type="ECO:0000313" key="6">
    <source>
        <dbReference type="Proteomes" id="UP001059950"/>
    </source>
</evidence>
<gene>
    <name evidence="5" type="ORF">KDX31_18010</name>
</gene>